<accession>A0A077ZS05</accession>
<keyword evidence="4" id="KW-0520">NAD</keyword>
<evidence type="ECO:0000256" key="5">
    <source>
        <dbReference type="ARBA" id="ARBA00023242"/>
    </source>
</evidence>
<reference evidence="9 10" key="1">
    <citation type="submission" date="2014-06" db="EMBL/GenBank/DDBJ databases">
        <authorList>
            <person name="Swart Estienne"/>
        </authorList>
    </citation>
    <scope>NUCLEOTIDE SEQUENCE [LARGE SCALE GENOMIC DNA]</scope>
    <source>
        <strain evidence="9 10">130c</strain>
    </source>
</reference>
<dbReference type="InParanoid" id="A0A077ZS05"/>
<dbReference type="InterPro" id="IPR052056">
    <property type="entry name" value="Mono-ARTD/PARP"/>
</dbReference>
<dbReference type="Gene3D" id="3.40.220.10">
    <property type="entry name" value="Leucine Aminopeptidase, subunit E, domain 1"/>
    <property type="match status" value="1"/>
</dbReference>
<dbReference type="SMART" id="SM00506">
    <property type="entry name" value="A1pp"/>
    <property type="match status" value="1"/>
</dbReference>
<organism evidence="9 10">
    <name type="scientific">Stylonychia lemnae</name>
    <name type="common">Ciliate</name>
    <dbReference type="NCBI Taxonomy" id="5949"/>
    <lineage>
        <taxon>Eukaryota</taxon>
        <taxon>Sar</taxon>
        <taxon>Alveolata</taxon>
        <taxon>Ciliophora</taxon>
        <taxon>Intramacronucleata</taxon>
        <taxon>Spirotrichea</taxon>
        <taxon>Stichotrichia</taxon>
        <taxon>Sporadotrichida</taxon>
        <taxon>Oxytrichidae</taxon>
        <taxon>Stylonychinae</taxon>
        <taxon>Stylonychia</taxon>
    </lineage>
</organism>
<feature type="compositionally biased region" description="Low complexity" evidence="7">
    <location>
        <begin position="385"/>
        <end position="397"/>
    </location>
</feature>
<dbReference type="GO" id="GO:0010629">
    <property type="term" value="P:negative regulation of gene expression"/>
    <property type="evidence" value="ECO:0007669"/>
    <property type="project" value="TreeGrafter"/>
</dbReference>
<keyword evidence="10" id="KW-1185">Reference proteome</keyword>
<feature type="compositionally biased region" description="Polar residues" evidence="7">
    <location>
        <begin position="37"/>
        <end position="46"/>
    </location>
</feature>
<dbReference type="PANTHER" id="PTHR14453">
    <property type="entry name" value="PARP/ZINC FINGER CCCH TYPE DOMAIN CONTAINING PROTEIN"/>
    <property type="match status" value="1"/>
</dbReference>
<dbReference type="AlphaFoldDB" id="A0A077ZS05"/>
<dbReference type="CDD" id="cd02907">
    <property type="entry name" value="Macro_Af1521_BAL-like"/>
    <property type="match status" value="1"/>
</dbReference>
<dbReference type="OrthoDB" id="6133115at2759"/>
<dbReference type="GO" id="GO:0060335">
    <property type="term" value="P:positive regulation of type II interferon-mediated signaling pathway"/>
    <property type="evidence" value="ECO:0007669"/>
    <property type="project" value="TreeGrafter"/>
</dbReference>
<evidence type="ECO:0000256" key="2">
    <source>
        <dbReference type="ARBA" id="ARBA00022676"/>
    </source>
</evidence>
<dbReference type="GO" id="GO:0070212">
    <property type="term" value="P:protein poly-ADP-ribosylation"/>
    <property type="evidence" value="ECO:0007669"/>
    <property type="project" value="TreeGrafter"/>
</dbReference>
<gene>
    <name evidence="9" type="primary">Contig14736.g721</name>
    <name evidence="9" type="ORF">STYLEM_1630</name>
</gene>
<feature type="compositionally biased region" description="Low complexity" evidence="7">
    <location>
        <begin position="13"/>
        <end position="27"/>
    </location>
</feature>
<dbReference type="Proteomes" id="UP000039865">
    <property type="component" value="Unassembled WGS sequence"/>
</dbReference>
<dbReference type="GO" id="GO:0044389">
    <property type="term" value="F:ubiquitin-like protein ligase binding"/>
    <property type="evidence" value="ECO:0007669"/>
    <property type="project" value="TreeGrafter"/>
</dbReference>
<proteinExistence type="predicted"/>
<protein>
    <recommendedName>
        <fullName evidence="8">Macro domain-containing protein</fullName>
    </recommendedName>
</protein>
<dbReference type="InterPro" id="IPR002589">
    <property type="entry name" value="Macro_dom"/>
</dbReference>
<feature type="coiled-coil region" evidence="6">
    <location>
        <begin position="107"/>
        <end position="134"/>
    </location>
</feature>
<dbReference type="InterPro" id="IPR043472">
    <property type="entry name" value="Macro_dom-like"/>
</dbReference>
<keyword evidence="5" id="KW-0539">Nucleus</keyword>
<evidence type="ECO:0000256" key="7">
    <source>
        <dbReference type="SAM" id="MobiDB-lite"/>
    </source>
</evidence>
<dbReference type="GO" id="GO:0003950">
    <property type="term" value="F:NAD+ poly-ADP-ribosyltransferase activity"/>
    <property type="evidence" value="ECO:0007669"/>
    <property type="project" value="TreeGrafter"/>
</dbReference>
<dbReference type="GO" id="GO:0003714">
    <property type="term" value="F:transcription corepressor activity"/>
    <property type="evidence" value="ECO:0007669"/>
    <property type="project" value="TreeGrafter"/>
</dbReference>
<evidence type="ECO:0000313" key="10">
    <source>
        <dbReference type="Proteomes" id="UP000039865"/>
    </source>
</evidence>
<keyword evidence="3" id="KW-0808">Transferase</keyword>
<dbReference type="GO" id="GO:0005634">
    <property type="term" value="C:nucleus"/>
    <property type="evidence" value="ECO:0007669"/>
    <property type="project" value="UniProtKB-SubCell"/>
</dbReference>
<dbReference type="SUPFAM" id="SSF52949">
    <property type="entry name" value="Macro domain-like"/>
    <property type="match status" value="1"/>
</dbReference>
<evidence type="ECO:0000256" key="4">
    <source>
        <dbReference type="ARBA" id="ARBA00023027"/>
    </source>
</evidence>
<evidence type="ECO:0000256" key="6">
    <source>
        <dbReference type="SAM" id="Coils"/>
    </source>
</evidence>
<dbReference type="Pfam" id="PF01661">
    <property type="entry name" value="Macro"/>
    <property type="match status" value="1"/>
</dbReference>
<dbReference type="GO" id="GO:0005737">
    <property type="term" value="C:cytoplasm"/>
    <property type="evidence" value="ECO:0007669"/>
    <property type="project" value="TreeGrafter"/>
</dbReference>
<sequence length="432" mass="50023">MFIAFWNFFNGQDNSNENQSTSSQSSDSSDRKRENQRLNSSSNNQIQEKDGQLSFHAFDNKLNGSKAEQNLYDNNKLHNGNYQERKISSYRFNSTTTDKPQNEPQINNDIQMQQENLQDKFEKQEDIHQNYEQMPLDFQIIGQYKVILGGWLEVSVNMGDITEEKVDAITNAANEKLLHGGGVAAAIIKKGGHQIQIESDSWKERYGLVQVGTAPVVTGSGNIKNCKQIIHAVGPRWTNDTCRTACKYNLKSVSIPAISSGIFRFPRKLCAAHLFRAVEDFCFENRLEIQVDSNPSLRVIRFTNFDLPTKFNDKERKYEAKIHQREIHDQETQTLLSYDEVEMRIGNQIRDKIKKELVAEYALRYKELVKKWENERRELLDRDQNSQQYQHHAQQHNSHNRFDPILNKNGNLNILKVTLIMYKEGDITETGK</sequence>
<dbReference type="GO" id="GO:1990404">
    <property type="term" value="F:NAD+-protein mono-ADP-ribosyltransferase activity"/>
    <property type="evidence" value="ECO:0007669"/>
    <property type="project" value="TreeGrafter"/>
</dbReference>
<evidence type="ECO:0000259" key="8">
    <source>
        <dbReference type="PROSITE" id="PS51154"/>
    </source>
</evidence>
<feature type="domain" description="Macro" evidence="8">
    <location>
        <begin position="141"/>
        <end position="362"/>
    </location>
</feature>
<evidence type="ECO:0000256" key="3">
    <source>
        <dbReference type="ARBA" id="ARBA00022679"/>
    </source>
</evidence>
<evidence type="ECO:0000256" key="1">
    <source>
        <dbReference type="ARBA" id="ARBA00004123"/>
    </source>
</evidence>
<dbReference type="PROSITE" id="PS51154">
    <property type="entry name" value="MACRO"/>
    <property type="match status" value="1"/>
</dbReference>
<dbReference type="PANTHER" id="PTHR14453:SF70">
    <property type="entry name" value="PROTEIN MONO-ADP-RIBOSYLTRANSFERASE PARP9"/>
    <property type="match status" value="1"/>
</dbReference>
<feature type="region of interest" description="Disordered" evidence="7">
    <location>
        <begin position="383"/>
        <end position="404"/>
    </location>
</feature>
<name>A0A077ZS05_STYLE</name>
<dbReference type="EMBL" id="CCKQ01001551">
    <property type="protein sequence ID" value="CDW72667.1"/>
    <property type="molecule type" value="Genomic_DNA"/>
</dbReference>
<keyword evidence="2" id="KW-0328">Glycosyltransferase</keyword>
<keyword evidence="6" id="KW-0175">Coiled coil</keyword>
<evidence type="ECO:0000313" key="9">
    <source>
        <dbReference type="EMBL" id="CDW72667.1"/>
    </source>
</evidence>
<feature type="region of interest" description="Disordered" evidence="7">
    <location>
        <begin position="13"/>
        <end position="50"/>
    </location>
</feature>
<comment type="subcellular location">
    <subcellularLocation>
        <location evidence="1">Nucleus</location>
    </subcellularLocation>
</comment>